<accession>A0AAV3RLD2</accession>
<dbReference type="AlphaFoldDB" id="A0AAV3RLD2"/>
<dbReference type="PANTHER" id="PTHR31672:SF13">
    <property type="entry name" value="F-BOX PROTEIN CPR30-LIKE"/>
    <property type="match status" value="1"/>
</dbReference>
<evidence type="ECO:0000313" key="2">
    <source>
        <dbReference type="EMBL" id="GAA0175970.1"/>
    </source>
</evidence>
<protein>
    <recommendedName>
        <fullName evidence="1">F-box associated beta-propeller type 3 domain-containing protein</fullName>
    </recommendedName>
</protein>
<dbReference type="NCBIfam" id="TIGR01640">
    <property type="entry name" value="F_box_assoc_1"/>
    <property type="match status" value="1"/>
</dbReference>
<feature type="domain" description="F-box associated beta-propeller type 3" evidence="1">
    <location>
        <begin position="86"/>
        <end position="303"/>
    </location>
</feature>
<evidence type="ECO:0000259" key="1">
    <source>
        <dbReference type="Pfam" id="PF08268"/>
    </source>
</evidence>
<dbReference type="InterPro" id="IPR017451">
    <property type="entry name" value="F-box-assoc_interact_dom"/>
</dbReference>
<reference evidence="2 3" key="1">
    <citation type="submission" date="2024-01" db="EMBL/GenBank/DDBJ databases">
        <title>The complete chloroplast genome sequence of Lithospermum erythrorhizon: insights into the phylogenetic relationship among Boraginaceae species and the maternal lineages of purple gromwells.</title>
        <authorList>
            <person name="Okada T."/>
            <person name="Watanabe K."/>
        </authorList>
    </citation>
    <scope>NUCLEOTIDE SEQUENCE [LARGE SCALE GENOMIC DNA]</scope>
</reference>
<comment type="caution">
    <text evidence="2">The sequence shown here is derived from an EMBL/GenBank/DDBJ whole genome shotgun (WGS) entry which is preliminary data.</text>
</comment>
<dbReference type="PANTHER" id="PTHR31672">
    <property type="entry name" value="BNACNNG10540D PROTEIN"/>
    <property type="match status" value="1"/>
</dbReference>
<dbReference type="Proteomes" id="UP001454036">
    <property type="component" value="Unassembled WGS sequence"/>
</dbReference>
<dbReference type="Pfam" id="PF08268">
    <property type="entry name" value="FBA_3"/>
    <property type="match status" value="1"/>
</dbReference>
<dbReference type="EMBL" id="BAABME010009872">
    <property type="protein sequence ID" value="GAA0175970.1"/>
    <property type="molecule type" value="Genomic_DNA"/>
</dbReference>
<dbReference type="InterPro" id="IPR013187">
    <property type="entry name" value="F-box-assoc_dom_typ3"/>
</dbReference>
<keyword evidence="3" id="KW-1185">Reference proteome</keyword>
<proteinExistence type="predicted"/>
<name>A0AAV3RLD2_LITER</name>
<dbReference type="InterPro" id="IPR050796">
    <property type="entry name" value="SCF_F-box_component"/>
</dbReference>
<evidence type="ECO:0000313" key="3">
    <source>
        <dbReference type="Proteomes" id="UP001454036"/>
    </source>
</evidence>
<gene>
    <name evidence="2" type="ORF">LIER_29048</name>
</gene>
<sequence length="379" mass="43661">METLVRYRSVCKLWCNIVDDPLFVYMHLVKGPVELVHMALCRDEIEEDKQRKLREKRIRSFNFHLLKLDKRYGKLYKLWKKSENPTNIKSRGQSFTYVVGSYKGLVCFIREKKLHIVNPLFFNDILTVPLPPRTALSESHDDTSYLSYSFGFDELSKSFKVICILNCRNLCGHRLRNAPLVLDLGIGMSSSSSSEITWRMLSSPLIRYPCMQSKRCQSLFVDGAFLFWGTRRSPGCGNLEILSFNLEKGTFKVITLPIARGMMEHRPSLFDFDGFVDNNRRIWVLISDDENNSGNTWTEIVKTKPNFNRFESITARGFYKYNCDIMFKIINNGYRAYNMKTGIITDAPHASPGVNSKHILLHQGSLICASNLTQLNLSS</sequence>
<organism evidence="2 3">
    <name type="scientific">Lithospermum erythrorhizon</name>
    <name type="common">Purple gromwell</name>
    <name type="synonym">Lithospermum officinale var. erythrorhizon</name>
    <dbReference type="NCBI Taxonomy" id="34254"/>
    <lineage>
        <taxon>Eukaryota</taxon>
        <taxon>Viridiplantae</taxon>
        <taxon>Streptophyta</taxon>
        <taxon>Embryophyta</taxon>
        <taxon>Tracheophyta</taxon>
        <taxon>Spermatophyta</taxon>
        <taxon>Magnoliopsida</taxon>
        <taxon>eudicotyledons</taxon>
        <taxon>Gunneridae</taxon>
        <taxon>Pentapetalae</taxon>
        <taxon>asterids</taxon>
        <taxon>lamiids</taxon>
        <taxon>Boraginales</taxon>
        <taxon>Boraginaceae</taxon>
        <taxon>Boraginoideae</taxon>
        <taxon>Lithospermeae</taxon>
        <taxon>Lithospermum</taxon>
    </lineage>
</organism>